<dbReference type="EMBL" id="SNRY01000388">
    <property type="protein sequence ID" value="KAA6341451.1"/>
    <property type="molecule type" value="Genomic_DNA"/>
</dbReference>
<keyword evidence="4" id="KW-0812">Transmembrane</keyword>
<comment type="caution">
    <text evidence="5">The sequence shown here is derived from an EMBL/GenBank/DDBJ whole genome shotgun (WGS) entry which is preliminary data.</text>
</comment>
<name>A0A5J4S817_9ZZZZ</name>
<organism evidence="5">
    <name type="scientific">termite gut metagenome</name>
    <dbReference type="NCBI Taxonomy" id="433724"/>
    <lineage>
        <taxon>unclassified sequences</taxon>
        <taxon>metagenomes</taxon>
        <taxon>organismal metagenomes</taxon>
    </lineage>
</organism>
<evidence type="ECO:0000256" key="4">
    <source>
        <dbReference type="SAM" id="Phobius"/>
    </source>
</evidence>
<gene>
    <name evidence="5" type="ORF">EZS27_010738</name>
</gene>
<dbReference type="Gene3D" id="2.160.20.10">
    <property type="entry name" value="Single-stranded right-handed beta-helix, Pectin lyase-like"/>
    <property type="match status" value="1"/>
</dbReference>
<evidence type="ECO:0000256" key="2">
    <source>
        <dbReference type="ARBA" id="ARBA00022801"/>
    </source>
</evidence>
<keyword evidence="4" id="KW-0472">Membrane</keyword>
<evidence type="ECO:0000256" key="1">
    <source>
        <dbReference type="ARBA" id="ARBA00008834"/>
    </source>
</evidence>
<sequence length="280" mass="30741">MFKIDSLTVNNNLPKCSTGYFNIYSEIMIRIKIIAFVFISAVSFSLSAQQKMYNASMFGIRSDGTTLNTRSIQKAIDYISENGGGRLMFYVGRYRTGTIWLKSNVTIELREGAALMASTSPYDYEHINGKAALIIAQDQQNISITGQGLIEGEGIIVNQHINEQTAKGNLPKGQESFRPALIYIDKCSTISIDGILLENAVGNVQEYTKSTRITLKNITVKNKQNIPSKGIVLDACSDVNVTDSFIDTSSTPLLLRGSSSKNVKVHNSITANGKKIQAQH</sequence>
<dbReference type="GO" id="GO:0004650">
    <property type="term" value="F:polygalacturonase activity"/>
    <property type="evidence" value="ECO:0007669"/>
    <property type="project" value="InterPro"/>
</dbReference>
<accession>A0A5J4S817</accession>
<keyword evidence="3 5" id="KW-0326">Glycosidase</keyword>
<dbReference type="InterPro" id="IPR012334">
    <property type="entry name" value="Pectin_lyas_fold"/>
</dbReference>
<proteinExistence type="inferred from homology"/>
<evidence type="ECO:0000313" key="5">
    <source>
        <dbReference type="EMBL" id="KAA6341451.1"/>
    </source>
</evidence>
<dbReference type="AlphaFoldDB" id="A0A5J4S817"/>
<dbReference type="GO" id="GO:0033917">
    <property type="term" value="F:exo-poly-alpha-galacturonosidase activity"/>
    <property type="evidence" value="ECO:0007669"/>
    <property type="project" value="UniProtKB-EC"/>
</dbReference>
<keyword evidence="2 5" id="KW-0378">Hydrolase</keyword>
<dbReference type="InterPro" id="IPR011050">
    <property type="entry name" value="Pectin_lyase_fold/virulence"/>
</dbReference>
<reference evidence="5" key="1">
    <citation type="submission" date="2019-03" db="EMBL/GenBank/DDBJ databases">
        <title>Single cell metagenomics reveals metabolic interactions within the superorganism composed of flagellate Streblomastix strix and complex community of Bacteroidetes bacteria on its surface.</title>
        <authorList>
            <person name="Treitli S.C."/>
            <person name="Kolisko M."/>
            <person name="Husnik F."/>
            <person name="Keeling P."/>
            <person name="Hampl V."/>
        </authorList>
    </citation>
    <scope>NUCLEOTIDE SEQUENCE</scope>
    <source>
        <strain evidence="5">STM</strain>
    </source>
</reference>
<dbReference type="PANTHER" id="PTHR31339:SF9">
    <property type="entry name" value="PLASMIN AND FIBRONECTIN-BINDING PROTEIN A"/>
    <property type="match status" value="1"/>
</dbReference>
<dbReference type="EC" id="3.2.1.82" evidence="5"/>
<dbReference type="InterPro" id="IPR000743">
    <property type="entry name" value="Glyco_hydro_28"/>
</dbReference>
<comment type="similarity">
    <text evidence="1">Belongs to the glycosyl hydrolase 28 family.</text>
</comment>
<feature type="transmembrane region" description="Helical" evidence="4">
    <location>
        <begin position="27"/>
        <end position="48"/>
    </location>
</feature>
<keyword evidence="4" id="KW-1133">Transmembrane helix</keyword>
<dbReference type="GO" id="GO:0005975">
    <property type="term" value="P:carbohydrate metabolic process"/>
    <property type="evidence" value="ECO:0007669"/>
    <property type="project" value="InterPro"/>
</dbReference>
<dbReference type="InterPro" id="IPR051801">
    <property type="entry name" value="GH28_Enzymes"/>
</dbReference>
<protein>
    <submittedName>
        <fullName evidence="5">Exo-poly-alpha-D-galacturonosidase</fullName>
        <ecNumber evidence="5">3.2.1.82</ecNumber>
    </submittedName>
</protein>
<dbReference type="SUPFAM" id="SSF51126">
    <property type="entry name" value="Pectin lyase-like"/>
    <property type="match status" value="1"/>
</dbReference>
<dbReference type="PANTHER" id="PTHR31339">
    <property type="entry name" value="PECTIN LYASE-RELATED"/>
    <property type="match status" value="1"/>
</dbReference>
<evidence type="ECO:0000256" key="3">
    <source>
        <dbReference type="ARBA" id="ARBA00023295"/>
    </source>
</evidence>
<dbReference type="Pfam" id="PF00295">
    <property type="entry name" value="Glyco_hydro_28"/>
    <property type="match status" value="1"/>
</dbReference>